<dbReference type="InParanoid" id="A0A5K4F8E1"/>
<feature type="domain" description="BHLH" evidence="1">
    <location>
        <begin position="6"/>
        <end position="55"/>
    </location>
</feature>
<accession>A0A5K4F8E1</accession>
<reference evidence="3" key="2">
    <citation type="submission" date="2019-11" db="UniProtKB">
        <authorList>
            <consortium name="WormBaseParasite"/>
        </authorList>
    </citation>
    <scope>IDENTIFICATION</scope>
    <source>
        <strain evidence="3">Puerto Rican</strain>
    </source>
</reference>
<dbReference type="WBParaSite" id="Smp_324280.1">
    <property type="protein sequence ID" value="Smp_324280.1"/>
    <property type="gene ID" value="Smp_324280"/>
</dbReference>
<protein>
    <submittedName>
        <fullName evidence="3">BHLH domain-containing protein</fullName>
    </submittedName>
</protein>
<dbReference type="AlphaFoldDB" id="A0A5K4F8E1"/>
<dbReference type="PROSITE" id="PS50888">
    <property type="entry name" value="BHLH"/>
    <property type="match status" value="1"/>
</dbReference>
<dbReference type="GO" id="GO:0046983">
    <property type="term" value="F:protein dimerization activity"/>
    <property type="evidence" value="ECO:0007669"/>
    <property type="project" value="InterPro"/>
</dbReference>
<keyword evidence="2" id="KW-1185">Reference proteome</keyword>
<dbReference type="Pfam" id="PF00010">
    <property type="entry name" value="HLH"/>
    <property type="match status" value="1"/>
</dbReference>
<reference evidence="2" key="1">
    <citation type="journal article" date="2012" name="PLoS Negl. Trop. Dis.">
        <title>A systematically improved high quality genome and transcriptome of the human blood fluke Schistosoma mansoni.</title>
        <authorList>
            <person name="Protasio A.V."/>
            <person name="Tsai I.J."/>
            <person name="Babbage A."/>
            <person name="Nichol S."/>
            <person name="Hunt M."/>
            <person name="Aslett M.A."/>
            <person name="De Silva N."/>
            <person name="Velarde G.S."/>
            <person name="Anderson T.J."/>
            <person name="Clark R.C."/>
            <person name="Davidson C."/>
            <person name="Dillon G.P."/>
            <person name="Holroyd N.E."/>
            <person name="LoVerde P.T."/>
            <person name="Lloyd C."/>
            <person name="McQuillan J."/>
            <person name="Oliveira G."/>
            <person name="Otto T.D."/>
            <person name="Parker-Manuel S.J."/>
            <person name="Quail M.A."/>
            <person name="Wilson R.A."/>
            <person name="Zerlotini A."/>
            <person name="Dunne D.W."/>
            <person name="Berriman M."/>
        </authorList>
    </citation>
    <scope>NUCLEOTIDE SEQUENCE [LARGE SCALE GENOMIC DNA]</scope>
    <source>
        <strain evidence="2">Puerto Rican</strain>
    </source>
</reference>
<dbReference type="InterPro" id="IPR011598">
    <property type="entry name" value="bHLH_dom"/>
</dbReference>
<proteinExistence type="predicted"/>
<evidence type="ECO:0000259" key="1">
    <source>
        <dbReference type="PROSITE" id="PS50888"/>
    </source>
</evidence>
<sequence>METIDERRKKKVDAERLRRKKINHRLDHLRNTLALSKDTTRIQILKYAADKLIGIPSINNYTTEYKSDTLNHINTEPYEQNQFLGHNNSTIDKVKYTKASIEQYRRRLERIEYDRIHSFLGGEKVNFIILDKDSDVN</sequence>
<dbReference type="InterPro" id="IPR036638">
    <property type="entry name" value="HLH_DNA-bd_sf"/>
</dbReference>
<organism evidence="2 3">
    <name type="scientific">Schistosoma mansoni</name>
    <name type="common">Blood fluke</name>
    <dbReference type="NCBI Taxonomy" id="6183"/>
    <lineage>
        <taxon>Eukaryota</taxon>
        <taxon>Metazoa</taxon>
        <taxon>Spiralia</taxon>
        <taxon>Lophotrochozoa</taxon>
        <taxon>Platyhelminthes</taxon>
        <taxon>Trematoda</taxon>
        <taxon>Digenea</taxon>
        <taxon>Strigeidida</taxon>
        <taxon>Schistosomatoidea</taxon>
        <taxon>Schistosomatidae</taxon>
        <taxon>Schistosoma</taxon>
    </lineage>
</organism>
<name>A0A5K4F8E1_SCHMA</name>
<dbReference type="SUPFAM" id="SSF47459">
    <property type="entry name" value="HLH, helix-loop-helix DNA-binding domain"/>
    <property type="match status" value="1"/>
</dbReference>
<dbReference type="Proteomes" id="UP000008854">
    <property type="component" value="Unassembled WGS sequence"/>
</dbReference>
<evidence type="ECO:0000313" key="2">
    <source>
        <dbReference type="Proteomes" id="UP000008854"/>
    </source>
</evidence>
<evidence type="ECO:0000313" key="3">
    <source>
        <dbReference type="WBParaSite" id="Smp_324280.1"/>
    </source>
</evidence>